<dbReference type="InterPro" id="IPR036915">
    <property type="entry name" value="Cyclin-like_sf"/>
</dbReference>
<dbReference type="AlphaFoldDB" id="A0AA36F0D7"/>
<protein>
    <recommendedName>
        <fullName evidence="1">Cyclin N-terminal domain-containing protein</fullName>
    </recommendedName>
</protein>
<dbReference type="SUPFAM" id="SSF47954">
    <property type="entry name" value="Cyclin-like"/>
    <property type="match status" value="1"/>
</dbReference>
<dbReference type="InterPro" id="IPR006671">
    <property type="entry name" value="Cyclin_N"/>
</dbReference>
<dbReference type="PANTHER" id="PTHR21615">
    <property type="entry name" value="CYCLIN N-TERMINAL DOMAIN-CONTAINING PROTEIN 1"/>
    <property type="match status" value="1"/>
</dbReference>
<evidence type="ECO:0000259" key="1">
    <source>
        <dbReference type="Pfam" id="PF00134"/>
    </source>
</evidence>
<dbReference type="PANTHER" id="PTHR21615:SF2">
    <property type="entry name" value="CYCLIN N-TERMINAL DOMAIN-CONTAINING PROTEIN 1"/>
    <property type="match status" value="1"/>
</dbReference>
<gene>
    <name evidence="2" type="ORF">OCTVUL_1B026123</name>
</gene>
<sequence>MQGASAHYSIPTNCGSIQQMPGIATFECKGNMSVSRRNGSGNIFGSSPDIYFQHKITGVTKEILLEWLSSLNDENEKNISDCYPSMGIFKYGEFAEFIFLTCEKFKLSDEVRYLAVELFDRFMNKHTEELYQHILTSIKNKKKKYWHIVQERMQKQILLRISSCCQIASKLTSHYKVIINSQIRNFLSEFDLNYSTESILQSEIRVLKTLNYEVSTASPVTSLEIILEILGFEFPDLDIKILHMISVKIMDLVYLEHKTAYHQLFKRVTGQQHFTESEREKFLSVTNNKMFLVVSLIAAATYIIDKTSTDKIIDRLCMITSIPMEDIVDFTVIHLQRISKV</sequence>
<feature type="domain" description="Cyclin N-terminal" evidence="1">
    <location>
        <begin position="95"/>
        <end position="214"/>
    </location>
</feature>
<keyword evidence="3" id="KW-1185">Reference proteome</keyword>
<dbReference type="CDD" id="cd20541">
    <property type="entry name" value="CYCLIN_CNTD1"/>
    <property type="match status" value="1"/>
</dbReference>
<reference evidence="2" key="1">
    <citation type="submission" date="2023-08" db="EMBL/GenBank/DDBJ databases">
        <authorList>
            <person name="Alioto T."/>
            <person name="Alioto T."/>
            <person name="Gomez Garrido J."/>
        </authorList>
    </citation>
    <scope>NUCLEOTIDE SEQUENCE</scope>
</reference>
<dbReference type="EMBL" id="OX597816">
    <property type="protein sequence ID" value="CAI9719812.1"/>
    <property type="molecule type" value="Genomic_DNA"/>
</dbReference>
<dbReference type="Gene3D" id="1.10.472.10">
    <property type="entry name" value="Cyclin-like"/>
    <property type="match status" value="1"/>
</dbReference>
<evidence type="ECO:0000313" key="2">
    <source>
        <dbReference type="EMBL" id="CAI9719812.1"/>
    </source>
</evidence>
<name>A0AA36F0D7_OCTVU</name>
<dbReference type="Pfam" id="PF00134">
    <property type="entry name" value="Cyclin_N"/>
    <property type="match status" value="1"/>
</dbReference>
<dbReference type="Proteomes" id="UP001162480">
    <property type="component" value="Chromosome 3"/>
</dbReference>
<evidence type="ECO:0000313" key="3">
    <source>
        <dbReference type="Proteomes" id="UP001162480"/>
    </source>
</evidence>
<dbReference type="GO" id="GO:0007131">
    <property type="term" value="P:reciprocal meiotic recombination"/>
    <property type="evidence" value="ECO:0007669"/>
    <property type="project" value="TreeGrafter"/>
</dbReference>
<accession>A0AA36F0D7</accession>
<dbReference type="GO" id="GO:0035861">
    <property type="term" value="C:site of double-strand break"/>
    <property type="evidence" value="ECO:0007669"/>
    <property type="project" value="TreeGrafter"/>
</dbReference>
<proteinExistence type="predicted"/>
<organism evidence="2 3">
    <name type="scientific">Octopus vulgaris</name>
    <name type="common">Common octopus</name>
    <dbReference type="NCBI Taxonomy" id="6645"/>
    <lineage>
        <taxon>Eukaryota</taxon>
        <taxon>Metazoa</taxon>
        <taxon>Spiralia</taxon>
        <taxon>Lophotrochozoa</taxon>
        <taxon>Mollusca</taxon>
        <taxon>Cephalopoda</taxon>
        <taxon>Coleoidea</taxon>
        <taxon>Octopodiformes</taxon>
        <taxon>Octopoda</taxon>
        <taxon>Incirrata</taxon>
        <taxon>Octopodidae</taxon>
        <taxon>Octopus</taxon>
    </lineage>
</organism>